<protein>
    <submittedName>
        <fullName evidence="1">Uncharacterized protein</fullName>
    </submittedName>
</protein>
<organism evidence="1 2">
    <name type="scientific">Phlebiopsis gigantea (strain 11061_1 CR5-6)</name>
    <name type="common">White-rot fungus</name>
    <name type="synonym">Peniophora gigantea</name>
    <dbReference type="NCBI Taxonomy" id="745531"/>
    <lineage>
        <taxon>Eukaryota</taxon>
        <taxon>Fungi</taxon>
        <taxon>Dikarya</taxon>
        <taxon>Basidiomycota</taxon>
        <taxon>Agaricomycotina</taxon>
        <taxon>Agaricomycetes</taxon>
        <taxon>Polyporales</taxon>
        <taxon>Phanerochaetaceae</taxon>
        <taxon>Phlebiopsis</taxon>
    </lineage>
</organism>
<keyword evidence="2" id="KW-1185">Reference proteome</keyword>
<gene>
    <name evidence="1" type="ORF">PHLGIDRAFT_114846</name>
</gene>
<reference evidence="1 2" key="1">
    <citation type="journal article" date="2014" name="PLoS Genet.">
        <title>Analysis of the Phlebiopsis gigantea genome, transcriptome and secretome provides insight into its pioneer colonization strategies of wood.</title>
        <authorList>
            <person name="Hori C."/>
            <person name="Ishida T."/>
            <person name="Igarashi K."/>
            <person name="Samejima M."/>
            <person name="Suzuki H."/>
            <person name="Master E."/>
            <person name="Ferreira P."/>
            <person name="Ruiz-Duenas F.J."/>
            <person name="Held B."/>
            <person name="Canessa P."/>
            <person name="Larrondo L.F."/>
            <person name="Schmoll M."/>
            <person name="Druzhinina I.S."/>
            <person name="Kubicek C.P."/>
            <person name="Gaskell J.A."/>
            <person name="Kersten P."/>
            <person name="St John F."/>
            <person name="Glasner J."/>
            <person name="Sabat G."/>
            <person name="Splinter BonDurant S."/>
            <person name="Syed K."/>
            <person name="Yadav J."/>
            <person name="Mgbeahuruike A.C."/>
            <person name="Kovalchuk A."/>
            <person name="Asiegbu F.O."/>
            <person name="Lackner G."/>
            <person name="Hoffmeister D."/>
            <person name="Rencoret J."/>
            <person name="Gutierrez A."/>
            <person name="Sun H."/>
            <person name="Lindquist E."/>
            <person name="Barry K."/>
            <person name="Riley R."/>
            <person name="Grigoriev I.V."/>
            <person name="Henrissat B."/>
            <person name="Kues U."/>
            <person name="Berka R.M."/>
            <person name="Martinez A.T."/>
            <person name="Covert S.F."/>
            <person name="Blanchette R.A."/>
            <person name="Cullen D."/>
        </authorList>
    </citation>
    <scope>NUCLEOTIDE SEQUENCE [LARGE SCALE GENOMIC DNA]</scope>
    <source>
        <strain evidence="1 2">11061_1 CR5-6</strain>
    </source>
</reference>
<evidence type="ECO:0000313" key="1">
    <source>
        <dbReference type="EMBL" id="KIP11190.1"/>
    </source>
</evidence>
<sequence>MFFTAVLPPEVIDRIVTIFGDVELRSPKWGQLGPEKRHLGIFSLICRHWARRCRPQMFDEITLRDRDDLFRFLSLVDSPVQASPPLIECVHAVVLSSAGPWSQPWLHLVSAEISKRKEALDEPSREEIDEITFKLDGVHVPQANEASSANTGFGYAPRSWCTGLPRSLPSGVFPIETMELSKLRFRTPAGLIRLIRSTPSLKDLQCTHLVFDDWSDPAFETVGQARQSPNCLHTIAGHGCGSEAQNLDLVLLISRSQMPHALVKPGLRPFSGWAHLRQLAHSVLLTHTSTRVELRAMFVPRSRPTSCGEQRHALSSSVAHAVQDVLVDYFRPDASQEVPTRFKHIHGVTLSLQLTADPTPLAVVHAIGLFGLSALDETQAIDWPALETAVAALAPAEPTTVRVRGLDAFLWLLDAVPAKTILHSLYSARRLVVEHRSRAPRITLESVLAAPAAYTIDGGTVALSRAQVVQLASCVGESAREDFLRNVLWAYA</sequence>
<dbReference type="Proteomes" id="UP000053257">
    <property type="component" value="Unassembled WGS sequence"/>
</dbReference>
<dbReference type="AlphaFoldDB" id="A0A0C3SEZ4"/>
<evidence type="ECO:0000313" key="2">
    <source>
        <dbReference type="Proteomes" id="UP000053257"/>
    </source>
</evidence>
<name>A0A0C3SEZ4_PHLG1</name>
<proteinExistence type="predicted"/>
<dbReference type="EMBL" id="KN840448">
    <property type="protein sequence ID" value="KIP11190.1"/>
    <property type="molecule type" value="Genomic_DNA"/>
</dbReference>
<accession>A0A0C3SEZ4</accession>
<dbReference type="HOGENOM" id="CLU_552204_0_0_1"/>
<dbReference type="OrthoDB" id="2800083at2759"/>